<keyword evidence="2" id="KW-1185">Reference proteome</keyword>
<reference evidence="2" key="1">
    <citation type="submission" date="2016-10" db="EMBL/GenBank/DDBJ databases">
        <authorList>
            <person name="Varghese N."/>
            <person name="Submissions S."/>
        </authorList>
    </citation>
    <scope>NUCLEOTIDE SEQUENCE [LARGE SCALE GENOMIC DNA]</scope>
    <source>
        <strain evidence="2">IBRC-M10078</strain>
    </source>
</reference>
<name>A0A1H0R8M9_9BACI</name>
<evidence type="ECO:0000313" key="2">
    <source>
        <dbReference type="Proteomes" id="UP000199159"/>
    </source>
</evidence>
<dbReference type="Proteomes" id="UP000199159">
    <property type="component" value="Unassembled WGS sequence"/>
</dbReference>
<dbReference type="STRING" id="930152.SAMN05216565_10297"/>
<sequence length="428" mass="48615">MKIHNANSIFQATSIKASTNVKPIRSGQILTGEVVKFFPNNMALIQANSMRFMAEAETQLVINQKYLFQAIQKDQKIQLKILKNDSVKSVGSDMSVISETLIKHTNLPNTKQNQQLIYALVNEGIPFTESELQLMTKWINDVEDIPRALETIRTMIKNNIPFLQGSLEGVFAILDEEPISNQLLNLQKLLMSDPLREQEVLNKLFMKVDEILQFDPISQLLSKNLEGSKMFNLMIRNLGLTTADIGALDHNQEDSLKALLRLSLTTIKEGSLLYERMERLANRLTGMQLFTQEIGHSQQIVLQLPMRLGDYLSDMTVQLNSQKNSKGKIDPDYCQILFYLDLQEIGNTVIDMKIQHRVLNLTIYNKSDSLSEIINQLKPKLKKNLDQQGYILSNVKLTVPKHEEVGIKALISTIDYPLKNLSGVDFLV</sequence>
<dbReference type="EMBL" id="FNJU01000002">
    <property type="protein sequence ID" value="SDP25903.1"/>
    <property type="molecule type" value="Genomic_DNA"/>
</dbReference>
<evidence type="ECO:0000313" key="1">
    <source>
        <dbReference type="EMBL" id="SDP25903.1"/>
    </source>
</evidence>
<protein>
    <recommendedName>
        <fullName evidence="3">Flagellar hook-length control protein-like C-terminal domain-containing protein</fullName>
    </recommendedName>
</protein>
<proteinExistence type="predicted"/>
<accession>A0A1H0R8M9</accession>
<evidence type="ECO:0008006" key="3">
    <source>
        <dbReference type="Google" id="ProtNLM"/>
    </source>
</evidence>
<dbReference type="AlphaFoldDB" id="A0A1H0R8M9"/>
<gene>
    <name evidence="1" type="ORF">SAMN05216565_10297</name>
</gene>
<dbReference type="OrthoDB" id="2351076at2"/>
<organism evidence="1 2">
    <name type="scientific">Litchfieldia salsa</name>
    <dbReference type="NCBI Taxonomy" id="930152"/>
    <lineage>
        <taxon>Bacteria</taxon>
        <taxon>Bacillati</taxon>
        <taxon>Bacillota</taxon>
        <taxon>Bacilli</taxon>
        <taxon>Bacillales</taxon>
        <taxon>Bacillaceae</taxon>
        <taxon>Litchfieldia</taxon>
    </lineage>
</organism>
<dbReference type="RefSeq" id="WP_090850316.1">
    <property type="nucleotide sequence ID" value="NZ_FNJU01000002.1"/>
</dbReference>